<keyword evidence="2" id="KW-1185">Reference proteome</keyword>
<dbReference type="Proteomes" id="UP001404845">
    <property type="component" value="Unassembled WGS sequence"/>
</dbReference>
<evidence type="ECO:0000313" key="1">
    <source>
        <dbReference type="EMBL" id="MEN3230224.1"/>
    </source>
</evidence>
<name>A0ABU9ZFL5_9HYPH</name>
<proteinExistence type="predicted"/>
<accession>A0ABU9ZFL5</accession>
<protein>
    <submittedName>
        <fullName evidence="1">Uncharacterized protein</fullName>
    </submittedName>
</protein>
<evidence type="ECO:0000313" key="2">
    <source>
        <dbReference type="Proteomes" id="UP001404845"/>
    </source>
</evidence>
<reference evidence="1 2" key="1">
    <citation type="journal article" date="2023" name="PLoS ONE">
        <title>Complete genome assembly of Hawai'i environmental nontuberculous mycobacteria reveals unexpected co-isolation with methylobacteria.</title>
        <authorList>
            <person name="Hendrix J."/>
            <person name="Epperson L.E."/>
            <person name="Tong E.I."/>
            <person name="Chan Y.L."/>
            <person name="Hasan N.A."/>
            <person name="Dawrs S.N."/>
            <person name="Norton G.J."/>
            <person name="Virdi R."/>
            <person name="Crooks J.L."/>
            <person name="Chan E.D."/>
            <person name="Honda J.R."/>
            <person name="Strong M."/>
        </authorList>
    </citation>
    <scope>NUCLEOTIDE SEQUENCE [LARGE SCALE GENOMIC DNA]</scope>
    <source>
        <strain evidence="1 2">NJH_HI01</strain>
    </source>
</reference>
<dbReference type="EMBL" id="JAQYXL010000001">
    <property type="protein sequence ID" value="MEN3230224.1"/>
    <property type="molecule type" value="Genomic_DNA"/>
</dbReference>
<comment type="caution">
    <text evidence="1">The sequence shown here is derived from an EMBL/GenBank/DDBJ whole genome shotgun (WGS) entry which is preliminary data.</text>
</comment>
<dbReference type="RefSeq" id="WP_345971640.1">
    <property type="nucleotide sequence ID" value="NZ_JAQYXL010000001.1"/>
</dbReference>
<sequence length="249" mass="27706">MIDQRTLDEVADLLVQDGKRVTYDHLREAFAARNNSNGPGGGSHSDRDIQNPFADWKRRRRYRPHLAALDLDGRTERALAQFLALARSARADTPDRDDGDEMATRAQVALLAERVEGAIAAAAAERAALRADIASLASTVEALAGERTKGRKSGIVASTSLHFWDQLMRAFAAEIRRRGPLTAEELLATVAKDALHFAERNFERITPGVVTDKLQTRDRYNKYIMPVADGRYDLIERGRASKRRLEGKV</sequence>
<gene>
    <name evidence="1" type="ORF">PUR21_21710</name>
</gene>
<organism evidence="1 2">
    <name type="scientific">Methylorubrum rhodesianum</name>
    <dbReference type="NCBI Taxonomy" id="29427"/>
    <lineage>
        <taxon>Bacteria</taxon>
        <taxon>Pseudomonadati</taxon>
        <taxon>Pseudomonadota</taxon>
        <taxon>Alphaproteobacteria</taxon>
        <taxon>Hyphomicrobiales</taxon>
        <taxon>Methylobacteriaceae</taxon>
        <taxon>Methylorubrum</taxon>
    </lineage>
</organism>